<dbReference type="UniPathway" id="UPA00378"/>
<evidence type="ECO:0000256" key="3">
    <source>
        <dbReference type="ARBA" id="ARBA00022676"/>
    </source>
</evidence>
<dbReference type="InterPro" id="IPR038577">
    <property type="entry name" value="GT10-like_C_sf"/>
</dbReference>
<dbReference type="SUPFAM" id="SSF53756">
    <property type="entry name" value="UDP-Glycosyltransferase/glycogen phosphorylase"/>
    <property type="match status" value="1"/>
</dbReference>
<protein>
    <recommendedName>
        <fullName evidence="5">Fucosyltransferase</fullName>
        <ecNumber evidence="5">2.4.1.-</ecNumber>
    </recommendedName>
</protein>
<dbReference type="PANTHER" id="PTHR11929">
    <property type="entry name" value="ALPHA- 1,3 -FUCOSYLTRANSFERASE"/>
    <property type="match status" value="1"/>
</dbReference>
<evidence type="ECO:0000256" key="1">
    <source>
        <dbReference type="ARBA" id="ARBA00004922"/>
    </source>
</evidence>
<dbReference type="GO" id="GO:0032580">
    <property type="term" value="C:Golgi cisterna membrane"/>
    <property type="evidence" value="ECO:0007669"/>
    <property type="project" value="UniProtKB-SubCell"/>
</dbReference>
<keyword evidence="4 5" id="KW-0808">Transferase</keyword>
<dbReference type="PANTHER" id="PTHR11929:SF194">
    <property type="entry name" value="ALPHA-(1,3)-FUCOSYLTRANSFERASE 10"/>
    <property type="match status" value="1"/>
</dbReference>
<organism evidence="7 8">
    <name type="scientific">Phytophthora infestans (strain T30-4)</name>
    <name type="common">Potato late blight agent</name>
    <dbReference type="NCBI Taxonomy" id="403677"/>
    <lineage>
        <taxon>Eukaryota</taxon>
        <taxon>Sar</taxon>
        <taxon>Stramenopiles</taxon>
        <taxon>Oomycota</taxon>
        <taxon>Peronosporomycetes</taxon>
        <taxon>Peronosporales</taxon>
        <taxon>Peronosporaceae</taxon>
        <taxon>Phytophthora</taxon>
    </lineage>
</organism>
<keyword evidence="8" id="KW-1185">Reference proteome</keyword>
<gene>
    <name evidence="7" type="ORF">PITG_06279</name>
</gene>
<evidence type="ECO:0000256" key="4">
    <source>
        <dbReference type="ARBA" id="ARBA00022679"/>
    </source>
</evidence>
<dbReference type="AlphaFoldDB" id="D0N4H8"/>
<dbReference type="RefSeq" id="XP_002998433.1">
    <property type="nucleotide sequence ID" value="XM_002998387.1"/>
</dbReference>
<sequence length="374" mass="42685">MCRSITQKLRTRVQQQFHNLEVSGSIGPAFLELWRHNLFVADEDASPLIVGYTTESSYASVVFECVFKTKFERHNRPILVVPEIVLRLHYANTPDVFIFSVFDADCEPIANSGCAEMIAYYIQEYHEQSKLMMISGEAINTKDLDERVSLLSSVSSVSRRQHVYLPVVSISFAERLQNSPIELLSPVATSLIEPSERRFCAYLYARCDRLNREYMFDLLNAMEPVDALGMCAGSLRPPDKSYKPSRYSKWFNDEAVMSYKRYKFVVAFENSAEPGYVTEKLVNPLLAGSIPVYSGNSTTASQLFNPGSFIDCGRFENLENCASFVLQVHKSPELYDRIRREPPIRNITLFNEVFSWHPSISSRDLTDKVAKMLH</sequence>
<evidence type="ECO:0000313" key="8">
    <source>
        <dbReference type="Proteomes" id="UP000006643"/>
    </source>
</evidence>
<name>D0N4H8_PHYIT</name>
<feature type="domain" description="Fucosyltransferase C-terminal" evidence="6">
    <location>
        <begin position="201"/>
        <end position="337"/>
    </location>
</feature>
<dbReference type="GO" id="GO:0046920">
    <property type="term" value="F:alpha-(1-&gt;3)-fucosyltransferase activity"/>
    <property type="evidence" value="ECO:0007669"/>
    <property type="project" value="TreeGrafter"/>
</dbReference>
<comment type="similarity">
    <text evidence="2 5">Belongs to the glycosyltransferase 10 family.</text>
</comment>
<dbReference type="InParanoid" id="D0N4H8"/>
<accession>D0N4H8</accession>
<comment type="subcellular location">
    <subcellularLocation>
        <location evidence="5">Golgi apparatus</location>
        <location evidence="5">Golgi stack membrane</location>
        <topology evidence="5">Single-pass type II membrane protein</topology>
    </subcellularLocation>
</comment>
<evidence type="ECO:0000313" key="7">
    <source>
        <dbReference type="EMBL" id="EEY69786.1"/>
    </source>
</evidence>
<dbReference type="eggNOG" id="KOG2619">
    <property type="taxonomic scope" value="Eukaryota"/>
</dbReference>
<dbReference type="EMBL" id="DS028125">
    <property type="protein sequence ID" value="EEY69786.1"/>
    <property type="molecule type" value="Genomic_DNA"/>
</dbReference>
<dbReference type="Proteomes" id="UP000006643">
    <property type="component" value="Unassembled WGS sequence"/>
</dbReference>
<dbReference type="HOGENOM" id="CLU_740747_0_0_1"/>
<dbReference type="EC" id="2.4.1.-" evidence="5"/>
<dbReference type="VEuPathDB" id="FungiDB:PITG_06279"/>
<evidence type="ECO:0000259" key="6">
    <source>
        <dbReference type="Pfam" id="PF00852"/>
    </source>
</evidence>
<keyword evidence="3 5" id="KW-0328">Glycosyltransferase</keyword>
<proteinExistence type="inferred from homology"/>
<reference evidence="8" key="1">
    <citation type="journal article" date="2009" name="Nature">
        <title>Genome sequence and analysis of the Irish potato famine pathogen Phytophthora infestans.</title>
        <authorList>
            <consortium name="The Broad Institute Genome Sequencing Platform"/>
            <person name="Haas B.J."/>
            <person name="Kamoun S."/>
            <person name="Zody M.C."/>
            <person name="Jiang R.H."/>
            <person name="Handsaker R.E."/>
            <person name="Cano L.M."/>
            <person name="Grabherr M."/>
            <person name="Kodira C.D."/>
            <person name="Raffaele S."/>
            <person name="Torto-Alalibo T."/>
            <person name="Bozkurt T.O."/>
            <person name="Ah-Fong A.M."/>
            <person name="Alvarado L."/>
            <person name="Anderson V.L."/>
            <person name="Armstrong M.R."/>
            <person name="Avrova A."/>
            <person name="Baxter L."/>
            <person name="Beynon J."/>
            <person name="Boevink P.C."/>
            <person name="Bollmann S.R."/>
            <person name="Bos J.I."/>
            <person name="Bulone V."/>
            <person name="Cai G."/>
            <person name="Cakir C."/>
            <person name="Carrington J.C."/>
            <person name="Chawner M."/>
            <person name="Conti L."/>
            <person name="Costanzo S."/>
            <person name="Ewan R."/>
            <person name="Fahlgren N."/>
            <person name="Fischbach M.A."/>
            <person name="Fugelstad J."/>
            <person name="Gilroy E.M."/>
            <person name="Gnerre S."/>
            <person name="Green P.J."/>
            <person name="Grenville-Briggs L.J."/>
            <person name="Griffith J."/>
            <person name="Grunwald N.J."/>
            <person name="Horn K."/>
            <person name="Horner N.R."/>
            <person name="Hu C.H."/>
            <person name="Huitema E."/>
            <person name="Jeong D.H."/>
            <person name="Jones A.M."/>
            <person name="Jones J.D."/>
            <person name="Jones R.W."/>
            <person name="Karlsson E.K."/>
            <person name="Kunjeti S.G."/>
            <person name="Lamour K."/>
            <person name="Liu Z."/>
            <person name="Ma L."/>
            <person name="Maclean D."/>
            <person name="Chibucos M.C."/>
            <person name="McDonald H."/>
            <person name="McWalters J."/>
            <person name="Meijer H.J."/>
            <person name="Morgan W."/>
            <person name="Morris P.F."/>
            <person name="Munro C.A."/>
            <person name="O'Neill K."/>
            <person name="Ospina-Giraldo M."/>
            <person name="Pinzon A."/>
            <person name="Pritchard L."/>
            <person name="Ramsahoye B."/>
            <person name="Ren Q."/>
            <person name="Restrepo S."/>
            <person name="Roy S."/>
            <person name="Sadanandom A."/>
            <person name="Savidor A."/>
            <person name="Schornack S."/>
            <person name="Schwartz D.C."/>
            <person name="Schumann U.D."/>
            <person name="Schwessinger B."/>
            <person name="Seyer L."/>
            <person name="Sharpe T."/>
            <person name="Silvar C."/>
            <person name="Song J."/>
            <person name="Studholme D.J."/>
            <person name="Sykes S."/>
            <person name="Thines M."/>
            <person name="van de Vondervoort P.J."/>
            <person name="Phuntumart V."/>
            <person name="Wawra S."/>
            <person name="Weide R."/>
            <person name="Win J."/>
            <person name="Young C."/>
            <person name="Zhou S."/>
            <person name="Fry W."/>
            <person name="Meyers B.C."/>
            <person name="van West P."/>
            <person name="Ristaino J."/>
            <person name="Govers F."/>
            <person name="Birch P.R."/>
            <person name="Whisson S.C."/>
            <person name="Judelson H.S."/>
            <person name="Nusbaum C."/>
        </authorList>
    </citation>
    <scope>NUCLEOTIDE SEQUENCE [LARGE SCALE GENOMIC DNA]</scope>
    <source>
        <strain evidence="8">T30-4</strain>
    </source>
</reference>
<evidence type="ECO:0000256" key="5">
    <source>
        <dbReference type="RuleBase" id="RU003832"/>
    </source>
</evidence>
<dbReference type="OMA" id="DCEPIAN"/>
<keyword evidence="5" id="KW-0333">Golgi apparatus</keyword>
<comment type="pathway">
    <text evidence="1">Protein modification; protein glycosylation.</text>
</comment>
<dbReference type="InterPro" id="IPR001503">
    <property type="entry name" value="Glyco_trans_10"/>
</dbReference>
<dbReference type="GeneID" id="9465972"/>
<evidence type="ECO:0000256" key="2">
    <source>
        <dbReference type="ARBA" id="ARBA00008919"/>
    </source>
</evidence>
<dbReference type="Gene3D" id="3.40.50.11660">
    <property type="entry name" value="Glycosyl transferase family 10, C-terminal domain"/>
    <property type="match status" value="1"/>
</dbReference>
<dbReference type="Pfam" id="PF00852">
    <property type="entry name" value="Glyco_transf_10"/>
    <property type="match status" value="1"/>
</dbReference>
<dbReference type="OrthoDB" id="427096at2759"/>
<dbReference type="KEGG" id="pif:PITG_06279"/>
<keyword evidence="5" id="KW-0472">Membrane</keyword>
<keyword evidence="5" id="KW-0812">Transmembrane</keyword>
<dbReference type="InterPro" id="IPR055270">
    <property type="entry name" value="Glyco_tran_10_C"/>
</dbReference>